<organism evidence="2 3">
    <name type="scientific">Carpediemonas membranifera</name>
    <dbReference type="NCBI Taxonomy" id="201153"/>
    <lineage>
        <taxon>Eukaryota</taxon>
        <taxon>Metamonada</taxon>
        <taxon>Carpediemonas-like organisms</taxon>
        <taxon>Carpediemonas</taxon>
    </lineage>
</organism>
<protein>
    <submittedName>
        <fullName evidence="2">Uncharacterized protein</fullName>
    </submittedName>
</protein>
<name>A0A8J6EBB5_9EUKA</name>
<dbReference type="Proteomes" id="UP000717585">
    <property type="component" value="Unassembled WGS sequence"/>
</dbReference>
<dbReference type="EMBL" id="JAHDYR010000005">
    <property type="protein sequence ID" value="KAG9396760.1"/>
    <property type="molecule type" value="Genomic_DNA"/>
</dbReference>
<gene>
    <name evidence="2" type="ORF">J8273_1778</name>
</gene>
<comment type="caution">
    <text evidence="2">The sequence shown here is derived from an EMBL/GenBank/DDBJ whole genome shotgun (WGS) entry which is preliminary data.</text>
</comment>
<accession>A0A8J6EBB5</accession>
<sequence>MGQGKSKSGKVTKGQDITQAATAASVDPSFETLEQKMGITEVPEGSTVIYFVDEEQNVTPYLMDADSLQQYAESAGMTVESLQEQNIAIKNSLIEAYYSITPDVYEQYVKATATPQALTAAETEMEFRTLEETFGLEPTQDGMTIIYLNDGEGQVTPYALDDAGLAEYAGSNGVTVEDILEISRQTKEQILQQLYSIGVEEYEARVAAMGQTVEPEAVEPPPDPEPEPVPEPKAVQEPENESEQVVGQEAGPAPVQESVPDPCPAPAEDTAPDAVPVAPSSPSPAPSPRGRRARAPKREKAPEPKKEKKGNQPVAPVHEPESGQGTEPEPHPIVPLEEYLGVGPTPPGQTMLFCEDDGHVVSYCLDDDALAEFAANNGMTIDDTLSYSSMNRATLIKTVFGVTVQEYDTVFPGKSVPVITSPLALHADTGAESETEGSGHVSPAPLDMAELHATHDDIQRAESVTVLADRGSPATEPTPRVDHGMESPRTRLVRDDTVSTPIGIASQAALVPASVSNEFPSVVADAAVCGWAGAVHTTGGPLEDGQEVFVWDSAFRFDDETGISDTTWEDDKLVVQIDSHHRGTVSMGTEAYLSEGGFVQAVVKAEEFASRASEIFRDVVTATAGIFIEGADGQCVRFGIEREPFVDGTSFTVQHPHAAPLPVFRPPHPSQDRHDSNATHLHMGHYARPVALRITRLATVVVFSMTYSASRGPWRVYAYVDARELDHILDGPVRVGVFHTQHGADDVRDLSGLPRTKAALYPSPTARSDSNRAYCLRLWDFIVGDTPVQVLSEVVAAVMCRGLLTAPGPTVEELRDAVFANQSMSVRGRPQLDVQPNMLCRDCAERWYIEGLGQLAMGELGPDILVRSRHQGDSSLRVMTPLPYAHEHVLEAAFTLGGHVDTSSSTYMADFAEKHRSHLPIPRGSSVGVGMCGLHDALAVFGVSVDDLGKPTLTLTTPDGTQTLVPDIAVHTEMPVESPVCRFFPASLSDRRRFQTVTVALRLVRTFEHTRLLFAQPGDTWRVVGSIPTKLVPVPAEAQGGIVIRHGGVDDVALHLHGFATTGWGTPAAEQADVN</sequence>
<evidence type="ECO:0000313" key="2">
    <source>
        <dbReference type="EMBL" id="KAG9396760.1"/>
    </source>
</evidence>
<dbReference type="AlphaFoldDB" id="A0A8J6EBB5"/>
<feature type="region of interest" description="Disordered" evidence="1">
    <location>
        <begin position="213"/>
        <end position="342"/>
    </location>
</feature>
<feature type="compositionally biased region" description="Basic and acidic residues" evidence="1">
    <location>
        <begin position="296"/>
        <end position="310"/>
    </location>
</feature>
<evidence type="ECO:0000313" key="3">
    <source>
        <dbReference type="Proteomes" id="UP000717585"/>
    </source>
</evidence>
<keyword evidence="3" id="KW-1185">Reference proteome</keyword>
<proteinExistence type="predicted"/>
<reference evidence="2" key="1">
    <citation type="submission" date="2021-05" db="EMBL/GenBank/DDBJ databases">
        <title>A free-living protist that lacks canonical eukaryotic 1 DNA replication and segregation systems.</title>
        <authorList>
            <person name="Salas-Leiva D.E."/>
            <person name="Tromer E.C."/>
            <person name="Curtis B.A."/>
            <person name="Jerlstrom-Hultqvist J."/>
            <person name="Kolisko M."/>
            <person name="Yi Z."/>
            <person name="Salas-Leiva J.S."/>
            <person name="Gallot-Lavallee L."/>
            <person name="Kops G.J.P.L."/>
            <person name="Archibald J.M."/>
            <person name="Simpson A.G.B."/>
            <person name="Roger A.J."/>
        </authorList>
    </citation>
    <scope>NUCLEOTIDE SEQUENCE</scope>
    <source>
        <strain evidence="2">BICM</strain>
    </source>
</reference>
<evidence type="ECO:0000256" key="1">
    <source>
        <dbReference type="SAM" id="MobiDB-lite"/>
    </source>
</evidence>
<feature type="compositionally biased region" description="Low complexity" evidence="1">
    <location>
        <begin position="266"/>
        <end position="278"/>
    </location>
</feature>